<protein>
    <submittedName>
        <fullName evidence="1">Uncharacterized protein</fullName>
    </submittedName>
</protein>
<sequence length="103" mass="11672">MSSELLSGFAEIEQLRDWQIGCMDLDTSLRGIVKDWHLSSVVSCKKETPTDRVFTSDSILDSHIKRDLIQKGRTRETFENKYLSGYICKRMISSKENAAGGLV</sequence>
<proteinExistence type="predicted"/>
<accession>A0A1X7U218</accession>
<evidence type="ECO:0000313" key="1">
    <source>
        <dbReference type="EnsemblMetazoa" id="Aqu2.1.21698_001"/>
    </source>
</evidence>
<dbReference type="AlphaFoldDB" id="A0A1X7U218"/>
<dbReference type="InParanoid" id="A0A1X7U218"/>
<dbReference type="EnsemblMetazoa" id="Aqu2.1.21698_001">
    <property type="protein sequence ID" value="Aqu2.1.21698_001"/>
    <property type="gene ID" value="Aqu2.1.21698"/>
</dbReference>
<name>A0A1X7U218_AMPQE</name>
<reference evidence="1" key="1">
    <citation type="submission" date="2017-05" db="UniProtKB">
        <authorList>
            <consortium name="EnsemblMetazoa"/>
        </authorList>
    </citation>
    <scope>IDENTIFICATION</scope>
</reference>
<organism evidence="1">
    <name type="scientific">Amphimedon queenslandica</name>
    <name type="common">Sponge</name>
    <dbReference type="NCBI Taxonomy" id="400682"/>
    <lineage>
        <taxon>Eukaryota</taxon>
        <taxon>Metazoa</taxon>
        <taxon>Porifera</taxon>
        <taxon>Demospongiae</taxon>
        <taxon>Heteroscleromorpha</taxon>
        <taxon>Haplosclerida</taxon>
        <taxon>Niphatidae</taxon>
        <taxon>Amphimedon</taxon>
    </lineage>
</organism>